<reference evidence="1" key="1">
    <citation type="submission" date="2021-05" db="EMBL/GenBank/DDBJ databases">
        <authorList>
            <person name="Pietrasiak N."/>
            <person name="Ward R."/>
            <person name="Stajich J.E."/>
            <person name="Kurbessoian T."/>
        </authorList>
    </citation>
    <scope>NUCLEOTIDE SEQUENCE</scope>
    <source>
        <strain evidence="1">HA4357-MV3</strain>
    </source>
</reference>
<evidence type="ECO:0000313" key="2">
    <source>
        <dbReference type="Proteomes" id="UP000813215"/>
    </source>
</evidence>
<evidence type="ECO:0000313" key="1">
    <source>
        <dbReference type="EMBL" id="MBW4431043.1"/>
    </source>
</evidence>
<dbReference type="EMBL" id="JAHHHW010000045">
    <property type="protein sequence ID" value="MBW4431043.1"/>
    <property type="molecule type" value="Genomic_DNA"/>
</dbReference>
<comment type="caution">
    <text evidence="1">The sequence shown here is derived from an EMBL/GenBank/DDBJ whole genome shotgun (WGS) entry which is preliminary data.</text>
</comment>
<accession>A0A9E3H596</accession>
<protein>
    <submittedName>
        <fullName evidence="1">Uncharacterized protein</fullName>
    </submittedName>
</protein>
<proteinExistence type="predicted"/>
<gene>
    <name evidence="1" type="ORF">KME28_04720</name>
</gene>
<dbReference type="AlphaFoldDB" id="A0A9E3H596"/>
<dbReference type="Proteomes" id="UP000813215">
    <property type="component" value="Unassembled WGS sequence"/>
</dbReference>
<reference evidence="1" key="2">
    <citation type="journal article" date="2022" name="Microbiol. Resour. Announc.">
        <title>Metagenome Sequencing to Explore Phylogenomics of Terrestrial Cyanobacteria.</title>
        <authorList>
            <person name="Ward R.D."/>
            <person name="Stajich J.E."/>
            <person name="Johansen J.R."/>
            <person name="Huntemann M."/>
            <person name="Clum A."/>
            <person name="Foster B."/>
            <person name="Foster B."/>
            <person name="Roux S."/>
            <person name="Palaniappan K."/>
            <person name="Varghese N."/>
            <person name="Mukherjee S."/>
            <person name="Reddy T.B.K."/>
            <person name="Daum C."/>
            <person name="Copeland A."/>
            <person name="Chen I.A."/>
            <person name="Ivanova N.N."/>
            <person name="Kyrpides N.C."/>
            <person name="Shapiro N."/>
            <person name="Eloe-Fadrosh E.A."/>
            <person name="Pietrasiak N."/>
        </authorList>
    </citation>
    <scope>NUCLEOTIDE SEQUENCE</scope>
    <source>
        <strain evidence="1">HA4357-MV3</strain>
    </source>
</reference>
<sequence length="87" mass="9643">MKSKHRNFMADVNEQALTISKAQATSDLTPEREKIKHMLIGSSKAVTATIRVLHQLGYADIRDWSPLLPSPNSGEVMSILIRSIAVQ</sequence>
<organism evidence="1 2">
    <name type="scientific">Pelatocladus maniniholoensis HA4357-MV3</name>
    <dbReference type="NCBI Taxonomy" id="1117104"/>
    <lineage>
        <taxon>Bacteria</taxon>
        <taxon>Bacillati</taxon>
        <taxon>Cyanobacteriota</taxon>
        <taxon>Cyanophyceae</taxon>
        <taxon>Nostocales</taxon>
        <taxon>Nostocaceae</taxon>
        <taxon>Pelatocladus</taxon>
    </lineage>
</organism>
<name>A0A9E3H596_9NOST</name>